<dbReference type="InterPro" id="IPR015927">
    <property type="entry name" value="Peptidase_S24_S26A/B/C"/>
</dbReference>
<dbReference type="InterPro" id="IPR036286">
    <property type="entry name" value="LexA/Signal_pep-like_sf"/>
</dbReference>
<sequence>MAKNIRYYMNKHSVSQTEICNTLGFKMPTFSDWVNARTYPRIDKIELMANYFGISKADLVEEHSTSTASTKKGTTIKILGHVAAGIPIEAIEDVIDEEEIPEELAKTGEFFGLKINGNSMEPDIHDGDTVIVRKQDDAETDEIVIALVNGNDGVCKRLKKYADSIALISLNPSYEPIFFSQEEIDNKPVRIVGKVVELRRKF</sequence>
<dbReference type="Gene3D" id="2.10.109.10">
    <property type="entry name" value="Umud Fragment, subunit A"/>
    <property type="match status" value="1"/>
</dbReference>
<comment type="caution">
    <text evidence="5">The sequence shown here is derived from an EMBL/GenBank/DDBJ whole genome shotgun (WGS) entry which is preliminary data.</text>
</comment>
<evidence type="ECO:0000256" key="3">
    <source>
        <dbReference type="ARBA" id="ARBA00023163"/>
    </source>
</evidence>
<dbReference type="CDD" id="cd06529">
    <property type="entry name" value="S24_LexA-like"/>
    <property type="match status" value="1"/>
</dbReference>
<protein>
    <submittedName>
        <fullName evidence="5">XRE family transcriptional regulator</fullName>
    </submittedName>
</protein>
<name>A0A3E2TSF0_9FIRM</name>
<dbReference type="SUPFAM" id="SSF51306">
    <property type="entry name" value="LexA/Signal peptidase"/>
    <property type="match status" value="1"/>
</dbReference>
<reference evidence="5 6" key="1">
    <citation type="submission" date="2018-08" db="EMBL/GenBank/DDBJ databases">
        <title>A genome reference for cultivated species of the human gut microbiota.</title>
        <authorList>
            <person name="Zou Y."/>
            <person name="Xue W."/>
            <person name="Luo G."/>
        </authorList>
    </citation>
    <scope>NUCLEOTIDE SEQUENCE [LARGE SCALE GENOMIC DNA]</scope>
    <source>
        <strain evidence="5 6">AF45-17</strain>
    </source>
</reference>
<feature type="domain" description="HTH cro/C1-type" evidence="4">
    <location>
        <begin position="5"/>
        <end position="59"/>
    </location>
</feature>
<evidence type="ECO:0000259" key="4">
    <source>
        <dbReference type="PROSITE" id="PS50943"/>
    </source>
</evidence>
<dbReference type="InterPro" id="IPR039418">
    <property type="entry name" value="LexA-like"/>
</dbReference>
<dbReference type="PANTHER" id="PTHR40661:SF1">
    <property type="entry name" value="HTH CRO_C1-TYPE DOMAIN-CONTAINING PROTEIN"/>
    <property type="match status" value="1"/>
</dbReference>
<evidence type="ECO:0000256" key="2">
    <source>
        <dbReference type="ARBA" id="ARBA00023125"/>
    </source>
</evidence>
<gene>
    <name evidence="5" type="ORF">DW070_02950</name>
</gene>
<dbReference type="Pfam" id="PF00717">
    <property type="entry name" value="Peptidase_S24"/>
    <property type="match status" value="1"/>
</dbReference>
<dbReference type="InterPro" id="IPR010982">
    <property type="entry name" value="Lambda_DNA-bd_dom_sf"/>
</dbReference>
<evidence type="ECO:0000313" key="5">
    <source>
        <dbReference type="EMBL" id="RGB81755.1"/>
    </source>
</evidence>
<dbReference type="PANTHER" id="PTHR40661">
    <property type="match status" value="1"/>
</dbReference>
<dbReference type="SMART" id="SM00530">
    <property type="entry name" value="HTH_XRE"/>
    <property type="match status" value="1"/>
</dbReference>
<dbReference type="Gene3D" id="1.10.260.40">
    <property type="entry name" value="lambda repressor-like DNA-binding domains"/>
    <property type="match status" value="1"/>
</dbReference>
<proteinExistence type="predicted"/>
<keyword evidence="2" id="KW-0238">DNA-binding</keyword>
<dbReference type="CDD" id="cd00093">
    <property type="entry name" value="HTH_XRE"/>
    <property type="match status" value="1"/>
</dbReference>
<dbReference type="GO" id="GO:0003677">
    <property type="term" value="F:DNA binding"/>
    <property type="evidence" value="ECO:0007669"/>
    <property type="project" value="UniProtKB-KW"/>
</dbReference>
<dbReference type="Proteomes" id="UP000260773">
    <property type="component" value="Unassembled WGS sequence"/>
</dbReference>
<dbReference type="AlphaFoldDB" id="A0A3E2TSF0"/>
<organism evidence="5 6">
    <name type="scientific">Coprococcus catus</name>
    <dbReference type="NCBI Taxonomy" id="116085"/>
    <lineage>
        <taxon>Bacteria</taxon>
        <taxon>Bacillati</taxon>
        <taxon>Bacillota</taxon>
        <taxon>Clostridia</taxon>
        <taxon>Lachnospirales</taxon>
        <taxon>Lachnospiraceae</taxon>
        <taxon>Coprococcus</taxon>
    </lineage>
</organism>
<keyword evidence="1" id="KW-0805">Transcription regulation</keyword>
<evidence type="ECO:0000313" key="6">
    <source>
        <dbReference type="Proteomes" id="UP000260773"/>
    </source>
</evidence>
<dbReference type="InterPro" id="IPR001387">
    <property type="entry name" value="Cro/C1-type_HTH"/>
</dbReference>
<dbReference type="SUPFAM" id="SSF47413">
    <property type="entry name" value="lambda repressor-like DNA-binding domains"/>
    <property type="match status" value="1"/>
</dbReference>
<accession>A0A3E2TSF0</accession>
<dbReference type="EMBL" id="QVEP01000004">
    <property type="protein sequence ID" value="RGB81755.1"/>
    <property type="molecule type" value="Genomic_DNA"/>
</dbReference>
<keyword evidence="3" id="KW-0804">Transcription</keyword>
<evidence type="ECO:0000256" key="1">
    <source>
        <dbReference type="ARBA" id="ARBA00023015"/>
    </source>
</evidence>
<dbReference type="PROSITE" id="PS50943">
    <property type="entry name" value="HTH_CROC1"/>
    <property type="match status" value="1"/>
</dbReference>